<dbReference type="AlphaFoldDB" id="A0A919J051"/>
<keyword evidence="3 7" id="KW-0732">Signal</keyword>
<comment type="caution">
    <text evidence="9">The sequence shown here is derived from an EMBL/GenBank/DDBJ whole genome shotgun (WGS) entry which is preliminary data.</text>
</comment>
<dbReference type="SUPFAM" id="SSF81296">
    <property type="entry name" value="E set domains"/>
    <property type="match status" value="1"/>
</dbReference>
<evidence type="ECO:0000256" key="7">
    <source>
        <dbReference type="SAM" id="SignalP"/>
    </source>
</evidence>
<evidence type="ECO:0000313" key="10">
    <source>
        <dbReference type="Proteomes" id="UP000598174"/>
    </source>
</evidence>
<dbReference type="PANTHER" id="PTHR34820:SF4">
    <property type="entry name" value="INNER MEMBRANE PROTEIN YEBZ"/>
    <property type="match status" value="1"/>
</dbReference>
<evidence type="ECO:0000313" key="9">
    <source>
        <dbReference type="EMBL" id="GIE10498.1"/>
    </source>
</evidence>
<protein>
    <recommendedName>
        <fullName evidence="8">CopC domain-containing protein</fullName>
    </recommendedName>
</protein>
<name>A0A919J051_9ACTN</name>
<evidence type="ECO:0000256" key="1">
    <source>
        <dbReference type="ARBA" id="ARBA00004196"/>
    </source>
</evidence>
<dbReference type="GO" id="GO:0006825">
    <property type="term" value="P:copper ion transport"/>
    <property type="evidence" value="ECO:0007669"/>
    <property type="project" value="InterPro"/>
</dbReference>
<dbReference type="InterPro" id="IPR007348">
    <property type="entry name" value="CopC_dom"/>
</dbReference>
<dbReference type="GO" id="GO:0005886">
    <property type="term" value="C:plasma membrane"/>
    <property type="evidence" value="ECO:0007669"/>
    <property type="project" value="TreeGrafter"/>
</dbReference>
<feature type="signal peptide" evidence="7">
    <location>
        <begin position="1"/>
        <end position="29"/>
    </location>
</feature>
<keyword evidence="6" id="KW-0472">Membrane</keyword>
<proteinExistence type="predicted"/>
<evidence type="ECO:0000256" key="4">
    <source>
        <dbReference type="ARBA" id="ARBA00023008"/>
    </source>
</evidence>
<dbReference type="GO" id="GO:0005507">
    <property type="term" value="F:copper ion binding"/>
    <property type="evidence" value="ECO:0007669"/>
    <property type="project" value="InterPro"/>
</dbReference>
<organism evidence="9 10">
    <name type="scientific">Paractinoplanes ferrugineus</name>
    <dbReference type="NCBI Taxonomy" id="113564"/>
    <lineage>
        <taxon>Bacteria</taxon>
        <taxon>Bacillati</taxon>
        <taxon>Actinomycetota</taxon>
        <taxon>Actinomycetes</taxon>
        <taxon>Micromonosporales</taxon>
        <taxon>Micromonosporaceae</taxon>
        <taxon>Paractinoplanes</taxon>
    </lineage>
</organism>
<sequence>MDHPDRFRRALLAATAILVVWLPAAPASAHTELVSTTPAKGATVAKAPAGVELKFSQSPNSDFTQIVVSDAARKPVPASRPVVDKGTARISFPGPLANGVFTVAYRVVSNDGHTVKGNYTFTVADPAAESAPTAATPGPIDTAPTDTAPTDSAASAGGTGAAVPAADSADDAGGMPAGVLIGVGGLIAAAAAGGVLLALRRRRSAA</sequence>
<dbReference type="GO" id="GO:0046688">
    <property type="term" value="P:response to copper ion"/>
    <property type="evidence" value="ECO:0007669"/>
    <property type="project" value="InterPro"/>
</dbReference>
<dbReference type="GO" id="GO:0042597">
    <property type="term" value="C:periplasmic space"/>
    <property type="evidence" value="ECO:0007669"/>
    <property type="project" value="InterPro"/>
</dbReference>
<feature type="domain" description="CopC" evidence="8">
    <location>
        <begin position="30"/>
        <end position="123"/>
    </location>
</feature>
<dbReference type="InterPro" id="IPR032694">
    <property type="entry name" value="CopC/D"/>
</dbReference>
<keyword evidence="4" id="KW-0186">Copper</keyword>
<evidence type="ECO:0000259" key="8">
    <source>
        <dbReference type="Pfam" id="PF04234"/>
    </source>
</evidence>
<feature type="transmembrane region" description="Helical" evidence="6">
    <location>
        <begin position="177"/>
        <end position="199"/>
    </location>
</feature>
<keyword evidence="6" id="KW-1133">Transmembrane helix</keyword>
<gene>
    <name evidence="9" type="ORF">Afe05nite_23380</name>
</gene>
<evidence type="ECO:0000256" key="5">
    <source>
        <dbReference type="SAM" id="MobiDB-lite"/>
    </source>
</evidence>
<feature type="chain" id="PRO_5037333543" description="CopC domain-containing protein" evidence="7">
    <location>
        <begin position="30"/>
        <end position="206"/>
    </location>
</feature>
<evidence type="ECO:0000256" key="2">
    <source>
        <dbReference type="ARBA" id="ARBA00022723"/>
    </source>
</evidence>
<dbReference type="GO" id="GO:0030313">
    <property type="term" value="C:cell envelope"/>
    <property type="evidence" value="ECO:0007669"/>
    <property type="project" value="UniProtKB-SubCell"/>
</dbReference>
<evidence type="ECO:0000256" key="6">
    <source>
        <dbReference type="SAM" id="Phobius"/>
    </source>
</evidence>
<keyword evidence="6" id="KW-0812">Transmembrane</keyword>
<dbReference type="InterPro" id="IPR014755">
    <property type="entry name" value="Cu-Rt/internalin_Ig-like"/>
</dbReference>
<dbReference type="EMBL" id="BOMM01000016">
    <property type="protein sequence ID" value="GIE10498.1"/>
    <property type="molecule type" value="Genomic_DNA"/>
</dbReference>
<accession>A0A919J051</accession>
<dbReference type="Gene3D" id="2.60.40.1220">
    <property type="match status" value="1"/>
</dbReference>
<feature type="region of interest" description="Disordered" evidence="5">
    <location>
        <begin position="129"/>
        <end position="167"/>
    </location>
</feature>
<reference evidence="9" key="1">
    <citation type="submission" date="2021-01" db="EMBL/GenBank/DDBJ databases">
        <title>Whole genome shotgun sequence of Actinoplanes ferrugineus NBRC 15555.</title>
        <authorList>
            <person name="Komaki H."/>
            <person name="Tamura T."/>
        </authorList>
    </citation>
    <scope>NUCLEOTIDE SEQUENCE</scope>
    <source>
        <strain evidence="9">NBRC 15555</strain>
    </source>
</reference>
<evidence type="ECO:0000256" key="3">
    <source>
        <dbReference type="ARBA" id="ARBA00022729"/>
    </source>
</evidence>
<keyword evidence="10" id="KW-1185">Reference proteome</keyword>
<dbReference type="Pfam" id="PF04234">
    <property type="entry name" value="CopC"/>
    <property type="match status" value="1"/>
</dbReference>
<dbReference type="Proteomes" id="UP000598174">
    <property type="component" value="Unassembled WGS sequence"/>
</dbReference>
<keyword evidence="2" id="KW-0479">Metal-binding</keyword>
<dbReference type="InterPro" id="IPR014756">
    <property type="entry name" value="Ig_E-set"/>
</dbReference>
<dbReference type="PANTHER" id="PTHR34820">
    <property type="entry name" value="INNER MEMBRANE PROTEIN YEBZ"/>
    <property type="match status" value="1"/>
</dbReference>
<comment type="subcellular location">
    <subcellularLocation>
        <location evidence="1">Cell envelope</location>
    </subcellularLocation>
</comment>
<dbReference type="RefSeq" id="WP_203817047.1">
    <property type="nucleotide sequence ID" value="NZ_BAAABP010000071.1"/>
</dbReference>